<dbReference type="OrthoDB" id="9811523at2"/>
<dbReference type="Pfam" id="PF13302">
    <property type="entry name" value="Acetyltransf_3"/>
    <property type="match status" value="1"/>
</dbReference>
<dbReference type="PANTHER" id="PTHR43792:SF1">
    <property type="entry name" value="N-ACETYLTRANSFERASE DOMAIN-CONTAINING PROTEIN"/>
    <property type="match status" value="1"/>
</dbReference>
<dbReference type="PROSITE" id="PS51186">
    <property type="entry name" value="GNAT"/>
    <property type="match status" value="1"/>
</dbReference>
<dbReference type="Gene3D" id="3.40.630.30">
    <property type="match status" value="1"/>
</dbReference>
<dbReference type="SUPFAM" id="SSF55729">
    <property type="entry name" value="Acyl-CoA N-acyltransferases (Nat)"/>
    <property type="match status" value="1"/>
</dbReference>
<keyword evidence="2" id="KW-0808">Transferase</keyword>
<dbReference type="InterPro" id="IPR051531">
    <property type="entry name" value="N-acetyltransferase"/>
</dbReference>
<evidence type="ECO:0000313" key="3">
    <source>
        <dbReference type="Proteomes" id="UP000199045"/>
    </source>
</evidence>
<accession>A0A1G7NQF5</accession>
<name>A0A1G7NQF5_CHIFI</name>
<dbReference type="Proteomes" id="UP000199045">
    <property type="component" value="Unassembled WGS sequence"/>
</dbReference>
<dbReference type="AlphaFoldDB" id="A0A1G7NQF5"/>
<dbReference type="InterPro" id="IPR000182">
    <property type="entry name" value="GNAT_dom"/>
</dbReference>
<dbReference type="GO" id="GO:0016747">
    <property type="term" value="F:acyltransferase activity, transferring groups other than amino-acyl groups"/>
    <property type="evidence" value="ECO:0007669"/>
    <property type="project" value="InterPro"/>
</dbReference>
<dbReference type="InterPro" id="IPR016181">
    <property type="entry name" value="Acyl_CoA_acyltransferase"/>
</dbReference>
<evidence type="ECO:0000259" key="1">
    <source>
        <dbReference type="PROSITE" id="PS51186"/>
    </source>
</evidence>
<gene>
    <name evidence="2" type="ORF">SAMN04488121_102872</name>
</gene>
<dbReference type="PANTHER" id="PTHR43792">
    <property type="entry name" value="GNAT FAMILY, PUTATIVE (AFU_ORTHOLOGUE AFUA_3G00765)-RELATED-RELATED"/>
    <property type="match status" value="1"/>
</dbReference>
<sequence>MPEAINDIITPRLILRLLGDEVTSACLNNDLAAAQQLLHAAIPEEFFSDLGVLKRDHHLLREDPEYKPWASRGIILKSEKKMIGLIRFHGSPDHDAEKPYMKDAVELGYRIFSDYRREGYAREAILALINWAAEAFSIQRFIASISPENIPSLALARSFGFIKVDEVMDEIDGPEHVYLLERTPAE</sequence>
<dbReference type="RefSeq" id="WP_089831576.1">
    <property type="nucleotide sequence ID" value="NZ_FNBN01000002.1"/>
</dbReference>
<reference evidence="2 3" key="1">
    <citation type="submission" date="2016-10" db="EMBL/GenBank/DDBJ databases">
        <authorList>
            <person name="de Groot N.N."/>
        </authorList>
    </citation>
    <scope>NUCLEOTIDE SEQUENCE [LARGE SCALE GENOMIC DNA]</scope>
    <source>
        <strain evidence="2 3">DSM 527</strain>
    </source>
</reference>
<dbReference type="STRING" id="104663.SAMN04488121_102872"/>
<proteinExistence type="predicted"/>
<dbReference type="EMBL" id="FNBN01000002">
    <property type="protein sequence ID" value="SDF75539.1"/>
    <property type="molecule type" value="Genomic_DNA"/>
</dbReference>
<feature type="domain" description="N-acetyltransferase" evidence="1">
    <location>
        <begin position="22"/>
        <end position="184"/>
    </location>
</feature>
<protein>
    <submittedName>
        <fullName evidence="2">Protein N-acetyltransferase, RimJ/RimL family</fullName>
    </submittedName>
</protein>
<evidence type="ECO:0000313" key="2">
    <source>
        <dbReference type="EMBL" id="SDF75539.1"/>
    </source>
</evidence>
<organism evidence="2 3">
    <name type="scientific">Chitinophaga filiformis</name>
    <name type="common">Myxococcus filiformis</name>
    <name type="synonym">Flexibacter filiformis</name>
    <dbReference type="NCBI Taxonomy" id="104663"/>
    <lineage>
        <taxon>Bacteria</taxon>
        <taxon>Pseudomonadati</taxon>
        <taxon>Bacteroidota</taxon>
        <taxon>Chitinophagia</taxon>
        <taxon>Chitinophagales</taxon>
        <taxon>Chitinophagaceae</taxon>
        <taxon>Chitinophaga</taxon>
    </lineage>
</organism>